<organism evidence="1 2">
    <name type="scientific">Paenibacillus pseudetheri</name>
    <dbReference type="NCBI Taxonomy" id="2897682"/>
    <lineage>
        <taxon>Bacteria</taxon>
        <taxon>Bacillati</taxon>
        <taxon>Bacillota</taxon>
        <taxon>Bacilli</taxon>
        <taxon>Bacillales</taxon>
        <taxon>Paenibacillaceae</taxon>
        <taxon>Paenibacillus</taxon>
    </lineage>
</organism>
<dbReference type="InterPro" id="IPR036397">
    <property type="entry name" value="RNaseH_sf"/>
</dbReference>
<accession>A0ABN8FHQ7</accession>
<protein>
    <recommendedName>
        <fullName evidence="3">Integrase catalytic domain-containing protein</fullName>
    </recommendedName>
</protein>
<dbReference type="EMBL" id="CAKMAB010000022">
    <property type="protein sequence ID" value="CAH1057593.1"/>
    <property type="molecule type" value="Genomic_DNA"/>
</dbReference>
<gene>
    <name evidence="1" type="ORF">PAECIP111894_03751</name>
</gene>
<name>A0ABN8FHQ7_9BACL</name>
<dbReference type="Proteomes" id="UP000838749">
    <property type="component" value="Unassembled WGS sequence"/>
</dbReference>
<evidence type="ECO:0000313" key="1">
    <source>
        <dbReference type="EMBL" id="CAH1057593.1"/>
    </source>
</evidence>
<dbReference type="RefSeq" id="WP_234537298.1">
    <property type="nucleotide sequence ID" value="NZ_CAKMAB010000022.1"/>
</dbReference>
<dbReference type="Gene3D" id="3.30.420.10">
    <property type="entry name" value="Ribonuclease H-like superfamily/Ribonuclease H"/>
    <property type="match status" value="1"/>
</dbReference>
<proteinExistence type="predicted"/>
<reference evidence="1" key="1">
    <citation type="submission" date="2021-12" db="EMBL/GenBank/DDBJ databases">
        <authorList>
            <person name="Criscuolo A."/>
        </authorList>
    </citation>
    <scope>NUCLEOTIDE SEQUENCE</scope>
    <source>
        <strain evidence="1">CIP111894</strain>
    </source>
</reference>
<keyword evidence="2" id="KW-1185">Reference proteome</keyword>
<evidence type="ECO:0000313" key="2">
    <source>
        <dbReference type="Proteomes" id="UP000838749"/>
    </source>
</evidence>
<comment type="caution">
    <text evidence="1">The sequence shown here is derived from an EMBL/GenBank/DDBJ whole genome shotgun (WGS) entry which is preliminary data.</text>
</comment>
<sequence>MQIVINSIIEYLCEDLKATEILRVLWIDNKQENAVVVSIDNPRKLSYPYFVKCEDLLYDIRERKCRLTELEVDMRIVSPDEEYLNKYKENRDRRWNLIKDIVQKEPDIYLSKSRGKLIEEANLASGKPKKVIRDNLLKYWFYGKSINGLLNNYFDCGIPGKERVYKKKTGPKTTIRPMITEADKEIFKSAINVFHIRLGMNITKAHERMCETYYKRGFYRKYGVRVPIVNPDESPSLRQFRYWYNNEYPKASQYRNKHGKRRSTMDTRPMVEDASEKAICVGAVFEVDATKSDILLVSFDRKTILGKPLLYVVMDVFSRLIVGFHVSLADASWFESMLAVENAATEKVEFCARYGIEISEEEWPCHYLPRNLVGDRGELKAQLSERFVNLEVDVLNAPSYRGDLKPFIESNFHITNETIRQLLSGSTEAGALERGDYNPAPQKLEHLNEEIIIRLRNQLGLSKSLITF</sequence>
<evidence type="ECO:0008006" key="3">
    <source>
        <dbReference type="Google" id="ProtNLM"/>
    </source>
</evidence>